<gene>
    <name evidence="1" type="ORF">MOC_2314</name>
</gene>
<accession>A0A089Q660</accession>
<dbReference type="RefSeq" id="WP_043382998.1">
    <property type="nucleotide sequence ID" value="NZ_CP003811.1"/>
</dbReference>
<keyword evidence="2" id="KW-1185">Reference proteome</keyword>
<sequence>MTPSDLDKRAELTIWPARATGRSAEGRPFATLREALAVALEAIASDDAQPWIITEAGDILSPRWIQAHSRSRSLQ</sequence>
<proteinExistence type="predicted"/>
<organism evidence="1 2">
    <name type="scientific">Methylobacterium oryzae CBMB20</name>
    <dbReference type="NCBI Taxonomy" id="693986"/>
    <lineage>
        <taxon>Bacteria</taxon>
        <taxon>Pseudomonadati</taxon>
        <taxon>Pseudomonadota</taxon>
        <taxon>Alphaproteobacteria</taxon>
        <taxon>Hyphomicrobiales</taxon>
        <taxon>Methylobacteriaceae</taxon>
        <taxon>Methylobacterium</taxon>
    </lineage>
</organism>
<name>A0A089Q660_9HYPH</name>
<evidence type="ECO:0000313" key="1">
    <source>
        <dbReference type="EMBL" id="AIQ90069.1"/>
    </source>
</evidence>
<evidence type="ECO:0000313" key="2">
    <source>
        <dbReference type="Proteomes" id="UP000029492"/>
    </source>
</evidence>
<dbReference type="KEGG" id="mor:MOC_2314"/>
<reference evidence="1 2" key="1">
    <citation type="journal article" date="2014" name="PLoS ONE">
        <title>Genome Information of Methylobacterium oryzae, a Plant-Probiotic Methylotroph in the Phyllosphere.</title>
        <authorList>
            <person name="Kwak M.J."/>
            <person name="Jeong H."/>
            <person name="Madhaiyan M."/>
            <person name="Lee Y."/>
            <person name="Sa T.M."/>
            <person name="Oh T.K."/>
            <person name="Kim J.F."/>
        </authorList>
    </citation>
    <scope>NUCLEOTIDE SEQUENCE [LARGE SCALE GENOMIC DNA]</scope>
    <source>
        <strain evidence="1 2">CBMB20</strain>
    </source>
</reference>
<dbReference type="HOGENOM" id="CLU_195985_0_0_5"/>
<dbReference type="eggNOG" id="ENOG503101N">
    <property type="taxonomic scope" value="Bacteria"/>
</dbReference>
<dbReference type="AlphaFoldDB" id="A0A089Q660"/>
<protein>
    <submittedName>
        <fullName evidence="1">Protein of unassigned function</fullName>
    </submittedName>
</protein>
<dbReference type="Proteomes" id="UP000029492">
    <property type="component" value="Chromosome"/>
</dbReference>
<dbReference type="EMBL" id="CP003811">
    <property type="protein sequence ID" value="AIQ90069.1"/>
    <property type="molecule type" value="Genomic_DNA"/>
</dbReference>